<keyword evidence="4 7" id="KW-0863">Zinc-finger</keyword>
<evidence type="ECO:0000313" key="11">
    <source>
        <dbReference type="Proteomes" id="UP000267821"/>
    </source>
</evidence>
<feature type="compositionally biased region" description="Basic and acidic residues" evidence="8">
    <location>
        <begin position="210"/>
        <end position="219"/>
    </location>
</feature>
<feature type="domain" description="C2H2-type" evidence="9">
    <location>
        <begin position="43"/>
        <end position="71"/>
    </location>
</feature>
<feature type="domain" description="C2H2-type" evidence="9">
    <location>
        <begin position="7"/>
        <end position="42"/>
    </location>
</feature>
<feature type="domain" description="C2H2-type" evidence="9">
    <location>
        <begin position="361"/>
        <end position="392"/>
    </location>
</feature>
<evidence type="ECO:0000256" key="4">
    <source>
        <dbReference type="ARBA" id="ARBA00022771"/>
    </source>
</evidence>
<feature type="domain" description="C2H2-type" evidence="9">
    <location>
        <begin position="393"/>
        <end position="417"/>
    </location>
</feature>
<sequence>MSNVKPLLCTYTDPTTSLPCTAAFSRPCRLNEHMNTHTDTRPFICLHCGSAFYRQTHLYTHIKQTHKRIRSHTCPHSECEKTFTTRQHLNRHVKTHGKGLAHSCTGYLPCTEQFRKKTQLERHVRVEHLGVRGWVCRCLPEVEEGGEGVTGEGKRCEECFETKGQLSRHIKREHGTENKYFCEDCTIGKDGEVVGRSSATTAVRERVTIVGSPEHEVPSESKLVSRSASDPNKELDDLETLLRKFLKNAGDSDSSPDSEMDESQDQSQGPPDPATTTDTTNTNTTTALATATTPSFTSTSTSTSTLSLAQPLGFKTLSSYQHHLLIYHPPIGHDCGTVCLSHQGLRVYVDNNHAPEHANNNICPYAECNGKRFTRKWTLTVHIKTVHEGEKNHICPQEGCGRAFGHKGSMEEHSKMHFRALERTWGQQRRREAGQAEVEVGRGEVGQGQVGKGEVTGAGQADVAQAEAGQTQEGQAENWQAKVRQAAVGEAEVGEAEVWQAEVGQAKAGKTKVGQAEVGQAEVGQAAVGQVAVGQAEVWQGGREDVSAEESSTLRHNTPCTLDECEYIWYGLCWNLEADHVCSGQS</sequence>
<evidence type="ECO:0000256" key="6">
    <source>
        <dbReference type="ARBA" id="ARBA00023242"/>
    </source>
</evidence>
<dbReference type="GO" id="GO:0000981">
    <property type="term" value="F:DNA-binding transcription factor activity, RNA polymerase II-specific"/>
    <property type="evidence" value="ECO:0007669"/>
    <property type="project" value="TreeGrafter"/>
</dbReference>
<dbReference type="GO" id="GO:0005634">
    <property type="term" value="C:nucleus"/>
    <property type="evidence" value="ECO:0007669"/>
    <property type="project" value="UniProtKB-SubCell"/>
</dbReference>
<keyword evidence="5" id="KW-0862">Zinc</keyword>
<dbReference type="Gene3D" id="3.30.160.60">
    <property type="entry name" value="Classic Zinc Finger"/>
    <property type="match status" value="4"/>
</dbReference>
<evidence type="ECO:0000256" key="1">
    <source>
        <dbReference type="ARBA" id="ARBA00004123"/>
    </source>
</evidence>
<feature type="compositionally biased region" description="Basic and acidic residues" evidence="8">
    <location>
        <begin position="429"/>
        <end position="442"/>
    </location>
</feature>
<evidence type="ECO:0000256" key="5">
    <source>
        <dbReference type="ARBA" id="ARBA00022833"/>
    </source>
</evidence>
<feature type="compositionally biased region" description="Acidic residues" evidence="8">
    <location>
        <begin position="254"/>
        <end position="264"/>
    </location>
</feature>
<feature type="compositionally biased region" description="Gly residues" evidence="8">
    <location>
        <begin position="443"/>
        <end position="454"/>
    </location>
</feature>
<dbReference type="Pfam" id="PF00096">
    <property type="entry name" value="zf-C2H2"/>
    <property type="match status" value="1"/>
</dbReference>
<gene>
    <name evidence="10" type="ORF">L211DRAFT_326348</name>
</gene>
<proteinExistence type="predicted"/>
<comment type="subcellular location">
    <subcellularLocation>
        <location evidence="1">Nucleus</location>
    </subcellularLocation>
</comment>
<dbReference type="GO" id="GO:0000978">
    <property type="term" value="F:RNA polymerase II cis-regulatory region sequence-specific DNA binding"/>
    <property type="evidence" value="ECO:0007669"/>
    <property type="project" value="TreeGrafter"/>
</dbReference>
<dbReference type="InterPro" id="IPR013087">
    <property type="entry name" value="Znf_C2H2_type"/>
</dbReference>
<keyword evidence="3" id="KW-0677">Repeat</keyword>
<evidence type="ECO:0000256" key="7">
    <source>
        <dbReference type="PROSITE-ProRule" id="PRU00042"/>
    </source>
</evidence>
<dbReference type="PROSITE" id="PS00028">
    <property type="entry name" value="ZINC_FINGER_C2H2_1"/>
    <property type="match status" value="3"/>
</dbReference>
<organism evidence="10 11">
    <name type="scientific">Terfezia boudieri ATCC MYA-4762</name>
    <dbReference type="NCBI Taxonomy" id="1051890"/>
    <lineage>
        <taxon>Eukaryota</taxon>
        <taxon>Fungi</taxon>
        <taxon>Dikarya</taxon>
        <taxon>Ascomycota</taxon>
        <taxon>Pezizomycotina</taxon>
        <taxon>Pezizomycetes</taxon>
        <taxon>Pezizales</taxon>
        <taxon>Pezizaceae</taxon>
        <taxon>Terfezia</taxon>
    </lineage>
</organism>
<dbReference type="OrthoDB" id="4748970at2759"/>
<feature type="region of interest" description="Disordered" evidence="8">
    <location>
        <begin position="425"/>
        <end position="454"/>
    </location>
</feature>
<feature type="domain" description="C2H2-type" evidence="9">
    <location>
        <begin position="102"/>
        <end position="133"/>
    </location>
</feature>
<evidence type="ECO:0000256" key="2">
    <source>
        <dbReference type="ARBA" id="ARBA00022723"/>
    </source>
</evidence>
<evidence type="ECO:0000313" key="10">
    <source>
        <dbReference type="EMBL" id="RPB22518.1"/>
    </source>
</evidence>
<dbReference type="PANTHER" id="PTHR24388:SF54">
    <property type="entry name" value="PROTEIN ESCARGOT"/>
    <property type="match status" value="1"/>
</dbReference>
<feature type="domain" description="C2H2-type" evidence="9">
    <location>
        <begin position="72"/>
        <end position="96"/>
    </location>
</feature>
<dbReference type="SUPFAM" id="SSF57667">
    <property type="entry name" value="beta-beta-alpha zinc fingers"/>
    <property type="match status" value="3"/>
</dbReference>
<dbReference type="STRING" id="1051890.A0A3N4LL97"/>
<evidence type="ECO:0000256" key="3">
    <source>
        <dbReference type="ARBA" id="ARBA00022737"/>
    </source>
</evidence>
<dbReference type="SMART" id="SM00355">
    <property type="entry name" value="ZnF_C2H2"/>
    <property type="match status" value="7"/>
</dbReference>
<dbReference type="InterPro" id="IPR050527">
    <property type="entry name" value="Snail/Krueppel_Znf"/>
</dbReference>
<reference evidence="10 11" key="1">
    <citation type="journal article" date="2018" name="Nat. Ecol. Evol.">
        <title>Pezizomycetes genomes reveal the molecular basis of ectomycorrhizal truffle lifestyle.</title>
        <authorList>
            <person name="Murat C."/>
            <person name="Payen T."/>
            <person name="Noel B."/>
            <person name="Kuo A."/>
            <person name="Morin E."/>
            <person name="Chen J."/>
            <person name="Kohler A."/>
            <person name="Krizsan K."/>
            <person name="Balestrini R."/>
            <person name="Da Silva C."/>
            <person name="Montanini B."/>
            <person name="Hainaut M."/>
            <person name="Levati E."/>
            <person name="Barry K.W."/>
            <person name="Belfiori B."/>
            <person name="Cichocki N."/>
            <person name="Clum A."/>
            <person name="Dockter R.B."/>
            <person name="Fauchery L."/>
            <person name="Guy J."/>
            <person name="Iotti M."/>
            <person name="Le Tacon F."/>
            <person name="Lindquist E.A."/>
            <person name="Lipzen A."/>
            <person name="Malagnac F."/>
            <person name="Mello A."/>
            <person name="Molinier V."/>
            <person name="Miyauchi S."/>
            <person name="Poulain J."/>
            <person name="Riccioni C."/>
            <person name="Rubini A."/>
            <person name="Sitrit Y."/>
            <person name="Splivallo R."/>
            <person name="Traeger S."/>
            <person name="Wang M."/>
            <person name="Zifcakova L."/>
            <person name="Wipf D."/>
            <person name="Zambonelli A."/>
            <person name="Paolocci F."/>
            <person name="Nowrousian M."/>
            <person name="Ottonello S."/>
            <person name="Baldrian P."/>
            <person name="Spatafora J.W."/>
            <person name="Henrissat B."/>
            <person name="Nagy L.G."/>
            <person name="Aury J.M."/>
            <person name="Wincker P."/>
            <person name="Grigoriev I.V."/>
            <person name="Bonfante P."/>
            <person name="Martin F.M."/>
        </authorList>
    </citation>
    <scope>NUCLEOTIDE SEQUENCE [LARGE SCALE GENOMIC DNA]</scope>
    <source>
        <strain evidence="10 11">ATCC MYA-4762</strain>
    </source>
</reference>
<keyword evidence="6" id="KW-0539">Nucleus</keyword>
<evidence type="ECO:0000256" key="8">
    <source>
        <dbReference type="SAM" id="MobiDB-lite"/>
    </source>
</evidence>
<keyword evidence="11" id="KW-1185">Reference proteome</keyword>
<dbReference type="Proteomes" id="UP000267821">
    <property type="component" value="Unassembled WGS sequence"/>
</dbReference>
<keyword evidence="2" id="KW-0479">Metal-binding</keyword>
<name>A0A3N4LL97_9PEZI</name>
<dbReference type="GO" id="GO:0008270">
    <property type="term" value="F:zinc ion binding"/>
    <property type="evidence" value="ECO:0007669"/>
    <property type="project" value="UniProtKB-KW"/>
</dbReference>
<dbReference type="InterPro" id="IPR036236">
    <property type="entry name" value="Znf_C2H2_sf"/>
</dbReference>
<feature type="region of interest" description="Disordered" evidence="8">
    <location>
        <begin position="248"/>
        <end position="282"/>
    </location>
</feature>
<feature type="region of interest" description="Disordered" evidence="8">
    <location>
        <begin position="210"/>
        <end position="234"/>
    </location>
</feature>
<dbReference type="InParanoid" id="A0A3N4LL97"/>
<evidence type="ECO:0000259" key="9">
    <source>
        <dbReference type="PROSITE" id="PS50157"/>
    </source>
</evidence>
<dbReference type="AlphaFoldDB" id="A0A3N4LL97"/>
<dbReference type="PANTHER" id="PTHR24388">
    <property type="entry name" value="ZINC FINGER PROTEIN"/>
    <property type="match status" value="1"/>
</dbReference>
<protein>
    <recommendedName>
        <fullName evidence="9">C2H2-type domain-containing protein</fullName>
    </recommendedName>
</protein>
<accession>A0A3N4LL97</accession>
<dbReference type="PROSITE" id="PS50157">
    <property type="entry name" value="ZINC_FINGER_C2H2_2"/>
    <property type="match status" value="6"/>
</dbReference>
<dbReference type="EMBL" id="ML121551">
    <property type="protein sequence ID" value="RPB22518.1"/>
    <property type="molecule type" value="Genomic_DNA"/>
</dbReference>